<feature type="binding site" evidence="8">
    <location>
        <position position="180"/>
    </location>
    <ligand>
        <name>Zn(2+)</name>
        <dbReference type="ChEBI" id="CHEBI:29105"/>
        <label>2</label>
    </ligand>
</feature>
<protein>
    <submittedName>
        <fullName evidence="9">Aminopeptidase YsdC</fullName>
        <ecNumber evidence="9">3.4.11.-</ecNumber>
    </submittedName>
</protein>
<dbReference type="InterPro" id="IPR008007">
    <property type="entry name" value="Peptidase_M42"/>
</dbReference>
<dbReference type="AlphaFoldDB" id="A0A160T4Q5"/>
<feature type="binding site" evidence="8">
    <location>
        <position position="66"/>
    </location>
    <ligand>
        <name>Zn(2+)</name>
        <dbReference type="ChEBI" id="CHEBI:29105"/>
        <label>1</label>
    </ligand>
</feature>
<dbReference type="GO" id="GO:0046872">
    <property type="term" value="F:metal ion binding"/>
    <property type="evidence" value="ECO:0007669"/>
    <property type="project" value="UniProtKB-UniRule"/>
</dbReference>
<dbReference type="GO" id="GO:0004177">
    <property type="term" value="F:aminopeptidase activity"/>
    <property type="evidence" value="ECO:0007669"/>
    <property type="project" value="UniProtKB-UniRule"/>
</dbReference>
<name>A0A160T4Q5_9CHLR</name>
<evidence type="ECO:0000256" key="1">
    <source>
        <dbReference type="ARBA" id="ARBA00006272"/>
    </source>
</evidence>
<keyword evidence="10" id="KW-1185">Reference proteome</keyword>
<evidence type="ECO:0000256" key="2">
    <source>
        <dbReference type="ARBA" id="ARBA00022438"/>
    </source>
</evidence>
<dbReference type="PANTHER" id="PTHR32481:SF0">
    <property type="entry name" value="AMINOPEPTIDASE YPDE-RELATED"/>
    <property type="match status" value="1"/>
</dbReference>
<feature type="active site" description="Proton acceptor" evidence="7">
    <location>
        <position position="212"/>
    </location>
</feature>
<gene>
    <name evidence="9" type="primary">ysdC</name>
    <name evidence="9" type="ORF">CFX0092_A1732</name>
</gene>
<evidence type="ECO:0000256" key="6">
    <source>
        <dbReference type="PIRNR" id="PIRNR001123"/>
    </source>
</evidence>
<evidence type="ECO:0000313" key="9">
    <source>
        <dbReference type="EMBL" id="CUS03610.2"/>
    </source>
</evidence>
<dbReference type="CDD" id="cd05656">
    <property type="entry name" value="M42_Frv"/>
    <property type="match status" value="1"/>
</dbReference>
<dbReference type="EMBL" id="LN890655">
    <property type="protein sequence ID" value="CUS03610.2"/>
    <property type="molecule type" value="Genomic_DNA"/>
</dbReference>
<keyword evidence="3" id="KW-0645">Protease</keyword>
<reference evidence="9" key="1">
    <citation type="submission" date="2016-01" db="EMBL/GenBank/DDBJ databases">
        <authorList>
            <person name="Mcilroy J.S."/>
            <person name="Karst M S."/>
            <person name="Albertsen M."/>
        </authorList>
    </citation>
    <scope>NUCLEOTIDE SEQUENCE</scope>
    <source>
        <strain evidence="9">Cfx-K</strain>
    </source>
</reference>
<dbReference type="PANTHER" id="PTHR32481">
    <property type="entry name" value="AMINOPEPTIDASE"/>
    <property type="match status" value="1"/>
</dbReference>
<dbReference type="InterPro" id="IPR051464">
    <property type="entry name" value="Peptidase_M42_aminopept"/>
</dbReference>
<dbReference type="RefSeq" id="WP_162292458.1">
    <property type="nucleotide sequence ID" value="NZ_LN890655.1"/>
</dbReference>
<comment type="cofactor">
    <cofactor evidence="8">
        <name>a divalent metal cation</name>
        <dbReference type="ChEBI" id="CHEBI:60240"/>
    </cofactor>
    <text evidence="8">Binds 2 divalent metal cations per subunit.</text>
</comment>
<dbReference type="SUPFAM" id="SSF53187">
    <property type="entry name" value="Zn-dependent exopeptidases"/>
    <property type="match status" value="1"/>
</dbReference>
<comment type="similarity">
    <text evidence="1 6">Belongs to the peptidase M42 family.</text>
</comment>
<dbReference type="EC" id="3.4.11.-" evidence="9"/>
<evidence type="ECO:0000256" key="5">
    <source>
        <dbReference type="ARBA" id="ARBA00022801"/>
    </source>
</evidence>
<dbReference type="GO" id="GO:0006508">
    <property type="term" value="P:proteolysis"/>
    <property type="evidence" value="ECO:0007669"/>
    <property type="project" value="UniProtKB-KW"/>
</dbReference>
<dbReference type="KEGG" id="pbf:CFX0092_A1732"/>
<proteinExistence type="inferred from homology"/>
<evidence type="ECO:0000256" key="4">
    <source>
        <dbReference type="ARBA" id="ARBA00022723"/>
    </source>
</evidence>
<sequence>MDQTEQFLQSLTEAHGVPGYETEVRAVLRNYMAPLGDLSQDKLGSLICRKSGLPSAEGPRVMLAGHMDEIGLIVTYIDDNGFLKFLQLGGWWDQTILSQRVIVKTHQGDVVGVVGAKPPHMLSGDERNKMVEKKDMYIDIGATSKAETEAAGVRVGDPVVPDSRFAVMAGGKTYLSKAFDNRVGCAVAIDVLRHFQNEAHPNDLYAVQTVMEEVGLRGATTSVRAVDPDVAIILEADIAGDVPGIKKEQSSVRLGGGPALSVFDARMIPNVTLRHLVIDTAAELGLPLQLSNMPGGATDGGAIHLHNLGVPTVVIGVPSRHIHSHGSIIHRDDYDNAVKLVAALVSRLDAATVAGLTN</sequence>
<evidence type="ECO:0000313" key="10">
    <source>
        <dbReference type="Proteomes" id="UP000215027"/>
    </source>
</evidence>
<feature type="binding site" evidence="8">
    <location>
        <position position="213"/>
    </location>
    <ligand>
        <name>Zn(2+)</name>
        <dbReference type="ChEBI" id="CHEBI:29105"/>
        <label>2</label>
    </ligand>
</feature>
<keyword evidence="4 8" id="KW-0479">Metal-binding</keyword>
<evidence type="ECO:0000256" key="3">
    <source>
        <dbReference type="ARBA" id="ARBA00022670"/>
    </source>
</evidence>
<dbReference type="Gene3D" id="2.40.30.40">
    <property type="entry name" value="Peptidase M42, domain 2"/>
    <property type="match status" value="1"/>
</dbReference>
<feature type="binding site" evidence="8">
    <location>
        <position position="235"/>
    </location>
    <ligand>
        <name>Zn(2+)</name>
        <dbReference type="ChEBI" id="CHEBI:29105"/>
        <label>1</label>
    </ligand>
</feature>
<feature type="binding site" evidence="8">
    <location>
        <position position="180"/>
    </location>
    <ligand>
        <name>Zn(2+)</name>
        <dbReference type="ChEBI" id="CHEBI:29105"/>
        <label>1</label>
    </ligand>
</feature>
<dbReference type="Proteomes" id="UP000215027">
    <property type="component" value="Chromosome I"/>
</dbReference>
<keyword evidence="2 9" id="KW-0031">Aminopeptidase</keyword>
<dbReference type="Pfam" id="PF05343">
    <property type="entry name" value="Peptidase_M42"/>
    <property type="match status" value="1"/>
</dbReference>
<organism evidence="9 10">
    <name type="scientific">Candidatus Promineifilum breve</name>
    <dbReference type="NCBI Taxonomy" id="1806508"/>
    <lineage>
        <taxon>Bacteria</taxon>
        <taxon>Bacillati</taxon>
        <taxon>Chloroflexota</taxon>
        <taxon>Ardenticatenia</taxon>
        <taxon>Candidatus Promineifilales</taxon>
        <taxon>Candidatus Promineifilaceae</taxon>
        <taxon>Candidatus Promineifilum</taxon>
    </lineage>
</organism>
<keyword evidence="5 9" id="KW-0378">Hydrolase</keyword>
<dbReference type="Gene3D" id="3.40.630.10">
    <property type="entry name" value="Zn peptidases"/>
    <property type="match status" value="1"/>
</dbReference>
<dbReference type="SUPFAM" id="SSF101821">
    <property type="entry name" value="Aminopeptidase/glucanase lid domain"/>
    <property type="match status" value="1"/>
</dbReference>
<dbReference type="PIRSF" id="PIRSF001123">
    <property type="entry name" value="PepA_GA"/>
    <property type="match status" value="1"/>
</dbReference>
<feature type="binding site" evidence="8">
    <location>
        <position position="323"/>
    </location>
    <ligand>
        <name>Zn(2+)</name>
        <dbReference type="ChEBI" id="CHEBI:29105"/>
        <label>2</label>
    </ligand>
</feature>
<dbReference type="InterPro" id="IPR023367">
    <property type="entry name" value="Peptidase_M42_dom2"/>
</dbReference>
<evidence type="ECO:0000256" key="8">
    <source>
        <dbReference type="PIRSR" id="PIRSR001123-2"/>
    </source>
</evidence>
<evidence type="ECO:0000256" key="7">
    <source>
        <dbReference type="PIRSR" id="PIRSR001123-1"/>
    </source>
</evidence>
<accession>A0A160T4Q5</accession>